<reference evidence="2 3" key="2">
    <citation type="journal article" date="2017" name="Front. Plant Sci.">
        <title>Gene Classification and Mining of Molecular Markers Useful in Red Clover (Trifolium pratense) Breeding.</title>
        <authorList>
            <person name="Istvanek J."/>
            <person name="Dluhosova J."/>
            <person name="Dluhos P."/>
            <person name="Patkova L."/>
            <person name="Nedelnik J."/>
            <person name="Repkova J."/>
        </authorList>
    </citation>
    <scope>NUCLEOTIDE SEQUENCE [LARGE SCALE GENOMIC DNA]</scope>
    <source>
        <strain evidence="3">cv. Tatra</strain>
        <tissue evidence="2">Young leaves</tissue>
    </source>
</reference>
<dbReference type="EMBL" id="ASHM01081677">
    <property type="protein sequence ID" value="PNX59926.1"/>
    <property type="molecule type" value="Genomic_DNA"/>
</dbReference>
<reference evidence="2 3" key="1">
    <citation type="journal article" date="2014" name="Am. J. Bot.">
        <title>Genome assembly and annotation for red clover (Trifolium pratense; Fabaceae).</title>
        <authorList>
            <person name="Istvanek J."/>
            <person name="Jaros M."/>
            <person name="Krenek A."/>
            <person name="Repkova J."/>
        </authorList>
    </citation>
    <scope>NUCLEOTIDE SEQUENCE [LARGE SCALE GENOMIC DNA]</scope>
    <source>
        <strain evidence="3">cv. Tatra</strain>
        <tissue evidence="2">Young leaves</tissue>
    </source>
</reference>
<feature type="compositionally biased region" description="Polar residues" evidence="1">
    <location>
        <begin position="43"/>
        <end position="56"/>
    </location>
</feature>
<accession>A0A2K3K0Z9</accession>
<feature type="non-terminal residue" evidence="2">
    <location>
        <position position="111"/>
    </location>
</feature>
<name>A0A2K3K0Z9_TRIPR</name>
<feature type="region of interest" description="Disordered" evidence="1">
    <location>
        <begin position="1"/>
        <end position="111"/>
    </location>
</feature>
<feature type="compositionally biased region" description="Polar residues" evidence="1">
    <location>
        <begin position="98"/>
        <end position="111"/>
    </location>
</feature>
<dbReference type="Proteomes" id="UP000236291">
    <property type="component" value="Unassembled WGS sequence"/>
</dbReference>
<feature type="compositionally biased region" description="Acidic residues" evidence="1">
    <location>
        <begin position="76"/>
        <end position="94"/>
    </location>
</feature>
<gene>
    <name evidence="2" type="ORF">L195_g051666</name>
</gene>
<evidence type="ECO:0000313" key="3">
    <source>
        <dbReference type="Proteomes" id="UP000236291"/>
    </source>
</evidence>
<evidence type="ECO:0000256" key="1">
    <source>
        <dbReference type="SAM" id="MobiDB-lite"/>
    </source>
</evidence>
<protein>
    <submittedName>
        <fullName evidence="2">Uncharacterized protein</fullName>
    </submittedName>
</protein>
<feature type="compositionally biased region" description="Polar residues" evidence="1">
    <location>
        <begin position="1"/>
        <end position="35"/>
    </location>
</feature>
<proteinExistence type="predicted"/>
<organism evidence="2 3">
    <name type="scientific">Trifolium pratense</name>
    <name type="common">Red clover</name>
    <dbReference type="NCBI Taxonomy" id="57577"/>
    <lineage>
        <taxon>Eukaryota</taxon>
        <taxon>Viridiplantae</taxon>
        <taxon>Streptophyta</taxon>
        <taxon>Embryophyta</taxon>
        <taxon>Tracheophyta</taxon>
        <taxon>Spermatophyta</taxon>
        <taxon>Magnoliopsida</taxon>
        <taxon>eudicotyledons</taxon>
        <taxon>Gunneridae</taxon>
        <taxon>Pentapetalae</taxon>
        <taxon>rosids</taxon>
        <taxon>fabids</taxon>
        <taxon>Fabales</taxon>
        <taxon>Fabaceae</taxon>
        <taxon>Papilionoideae</taxon>
        <taxon>50 kb inversion clade</taxon>
        <taxon>NPAAA clade</taxon>
        <taxon>Hologalegina</taxon>
        <taxon>IRL clade</taxon>
        <taxon>Trifolieae</taxon>
        <taxon>Trifolium</taxon>
    </lineage>
</organism>
<sequence length="111" mass="11741">MAGSTVQNPNGSTTWNPNGSTAQNPDSSVIRNPSGGSAPFTDANGNPMNTVISPRHNSGERAIPARIDGRTAAVTDEFDQPDGEEQIIFDDEPDGYNVMTNDTPKSGDQLH</sequence>
<dbReference type="AlphaFoldDB" id="A0A2K3K0Z9"/>
<comment type="caution">
    <text evidence="2">The sequence shown here is derived from an EMBL/GenBank/DDBJ whole genome shotgun (WGS) entry which is preliminary data.</text>
</comment>
<evidence type="ECO:0000313" key="2">
    <source>
        <dbReference type="EMBL" id="PNX59926.1"/>
    </source>
</evidence>